<gene>
    <name evidence="3" type="primary">cofD</name>
    <name evidence="4" type="ORF">SAMN04488587_0231</name>
</gene>
<dbReference type="CDD" id="cd07186">
    <property type="entry name" value="CofD_like"/>
    <property type="match status" value="1"/>
</dbReference>
<keyword evidence="1 3" id="KW-0808">Transferase</keyword>
<dbReference type="InterPro" id="IPR010115">
    <property type="entry name" value="FbiA/CofD"/>
</dbReference>
<dbReference type="STRING" id="1353158.SAMN04488587_0231"/>
<dbReference type="GO" id="GO:0052645">
    <property type="term" value="P:F420-0 metabolic process"/>
    <property type="evidence" value="ECO:0007669"/>
    <property type="project" value="UniProtKB-UniRule"/>
</dbReference>
<comment type="caution">
    <text evidence="3">Lacks conserved residue(s) required for the propagation of feature annotation.</text>
</comment>
<dbReference type="HAMAP" id="MF_01257">
    <property type="entry name" value="CofD"/>
    <property type="match status" value="1"/>
</dbReference>
<comment type="similarity">
    <text evidence="3">Belongs to the CofD family.</text>
</comment>
<dbReference type="Gene3D" id="1.10.8.240">
    <property type="entry name" value="CofD-like domain"/>
    <property type="match status" value="1"/>
</dbReference>
<dbReference type="AlphaFoldDB" id="A0A1H9Y4C4"/>
<dbReference type="GO" id="GO:0043743">
    <property type="term" value="F:LPPG:FO 2-phospho-L-lactate transferase activity"/>
    <property type="evidence" value="ECO:0007669"/>
    <property type="project" value="UniProtKB-EC"/>
</dbReference>
<dbReference type="UniPathway" id="UPA00071"/>
<comment type="cofactor">
    <cofactor evidence="3">
        <name>Mg(2+)</name>
        <dbReference type="ChEBI" id="CHEBI:18420"/>
    </cofactor>
</comment>
<evidence type="ECO:0000256" key="3">
    <source>
        <dbReference type="HAMAP-Rule" id="MF_01257"/>
    </source>
</evidence>
<dbReference type="Pfam" id="PF01933">
    <property type="entry name" value="CofD"/>
    <property type="match status" value="1"/>
</dbReference>
<dbReference type="RefSeq" id="WP_091688221.1">
    <property type="nucleotide sequence ID" value="NZ_CAAGSJ010000004.1"/>
</dbReference>
<dbReference type="SUPFAM" id="SSF142338">
    <property type="entry name" value="CofD-like"/>
    <property type="match status" value="1"/>
</dbReference>
<dbReference type="InterPro" id="IPR038136">
    <property type="entry name" value="CofD-like_dom_sf"/>
</dbReference>
<dbReference type="EC" id="2.7.8.28" evidence="3"/>
<comment type="catalytic activity">
    <reaction evidence="3">
        <text>(2S)-lactyl-2-diphospho-5'-guanosine + 7,8-didemethyl-8-hydroxy-5-deazariboflavin = oxidized coenzyme F420-0 + GMP + H(+)</text>
        <dbReference type="Rhea" id="RHEA:63444"/>
        <dbReference type="ChEBI" id="CHEBI:15378"/>
        <dbReference type="ChEBI" id="CHEBI:58115"/>
        <dbReference type="ChEBI" id="CHEBI:59435"/>
        <dbReference type="ChEBI" id="CHEBI:59904"/>
        <dbReference type="ChEBI" id="CHEBI:59907"/>
        <dbReference type="EC" id="2.7.8.28"/>
    </reaction>
</comment>
<organism evidence="4 5">
    <name type="scientific">Methanococcoides vulcani</name>
    <dbReference type="NCBI Taxonomy" id="1353158"/>
    <lineage>
        <taxon>Archaea</taxon>
        <taxon>Methanobacteriati</taxon>
        <taxon>Methanobacteriota</taxon>
        <taxon>Stenosarchaea group</taxon>
        <taxon>Methanomicrobia</taxon>
        <taxon>Methanosarcinales</taxon>
        <taxon>Methanosarcinaceae</taxon>
        <taxon>Methanococcoides</taxon>
    </lineage>
</organism>
<dbReference type="Gene3D" id="3.40.50.10680">
    <property type="entry name" value="CofD-like domains"/>
    <property type="match status" value="1"/>
</dbReference>
<proteinExistence type="inferred from homology"/>
<sequence length="306" mass="33392">MIVLSGGTGTPKLLDGLRHVLPEEDITVVVNTAEDLWVSGNLITPDIDTVLYLLSDRIDKEKWWGVRNDTFSTHEAMKLAGHDEGMMIGDLDRATHIMRSELLRQDLSLTEAIRKMTSSFGIRSRILPMSDDPVSTMITTSSGRIHFQDFWVKQHGESDVSEVSQDGIEDASISPGVIEALEKEDEVLIGPSNPITSIGPIINLPGMRKILKEKKVVAVSPIIGREPISGPAGKLMSACGLDVSSAGVAECYNDILDAMVLDVRDEAAGDAIKDMGIEVFFKDTLMRSVDISKDLAESIIDIFNTI</sequence>
<keyword evidence="2 3" id="KW-0460">Magnesium</keyword>
<evidence type="ECO:0000256" key="2">
    <source>
        <dbReference type="ARBA" id="ARBA00022842"/>
    </source>
</evidence>
<evidence type="ECO:0000256" key="1">
    <source>
        <dbReference type="ARBA" id="ARBA00022679"/>
    </source>
</evidence>
<dbReference type="NCBIfam" id="TIGR01819">
    <property type="entry name" value="F420_cofD"/>
    <property type="match status" value="1"/>
</dbReference>
<comment type="subunit">
    <text evidence="3">Homodimer.</text>
</comment>
<accession>A0A1H9Y4C4</accession>
<evidence type="ECO:0000313" key="4">
    <source>
        <dbReference type="EMBL" id="SES63682.1"/>
    </source>
</evidence>
<comment type="function">
    <text evidence="3">Catalyzes the transfer of the 2-phospholactate moiety from (2S)-lactyl-2-diphospho-5'-guanosine to 7,8-didemethyl-8-hydroxy-5-deazariboflavin (FO) with the formation of oxidized coenzyme F420-0 and GMP.</text>
</comment>
<evidence type="ECO:0000313" key="5">
    <source>
        <dbReference type="Proteomes" id="UP000243338"/>
    </source>
</evidence>
<dbReference type="OrthoDB" id="59563at2157"/>
<keyword evidence="5" id="KW-1185">Reference proteome</keyword>
<reference evidence="5" key="1">
    <citation type="submission" date="2016-10" db="EMBL/GenBank/DDBJ databases">
        <authorList>
            <person name="Varghese N."/>
            <person name="Submissions S."/>
        </authorList>
    </citation>
    <scope>NUCLEOTIDE SEQUENCE [LARGE SCALE GENOMIC DNA]</scope>
    <source>
        <strain evidence="5">SLH 33</strain>
    </source>
</reference>
<dbReference type="Proteomes" id="UP000243338">
    <property type="component" value="Unassembled WGS sequence"/>
</dbReference>
<dbReference type="InterPro" id="IPR002882">
    <property type="entry name" value="CofD"/>
</dbReference>
<protein>
    <recommendedName>
        <fullName evidence="3">2-phospho-L-lactate transferase</fullName>
        <ecNumber evidence="3">2.7.8.28</ecNumber>
    </recommendedName>
    <alternativeName>
        <fullName evidence="3">EPPG:FO PEP transferase</fullName>
    </alternativeName>
</protein>
<name>A0A1H9Y4C4_9EURY</name>
<comment type="pathway">
    <text evidence="3">Cofactor biosynthesis; coenzyme F420 biosynthesis.</text>
</comment>
<dbReference type="GO" id="GO:0000287">
    <property type="term" value="F:magnesium ion binding"/>
    <property type="evidence" value="ECO:0007669"/>
    <property type="project" value="InterPro"/>
</dbReference>
<dbReference type="PANTHER" id="PTHR43007">
    <property type="entry name" value="2-PHOSPHO-L-LACTATE TRANSFERASE"/>
    <property type="match status" value="1"/>
</dbReference>
<feature type="binding site" evidence="3">
    <location>
        <position position="48"/>
    </location>
    <ligand>
        <name>7,8-didemethyl-8-hydroxy-5-deazariboflavin</name>
        <dbReference type="ChEBI" id="CHEBI:59904"/>
    </ligand>
</feature>
<dbReference type="EMBL" id="FOHQ01000001">
    <property type="protein sequence ID" value="SES63682.1"/>
    <property type="molecule type" value="Genomic_DNA"/>
</dbReference>
<dbReference type="PANTHER" id="PTHR43007:SF1">
    <property type="entry name" value="2-PHOSPHO-L-LACTATE TRANSFERASE"/>
    <property type="match status" value="1"/>
</dbReference>